<name>A0A9P3GR25_9APHY</name>
<dbReference type="AlphaFoldDB" id="A0A9P3GR25"/>
<feature type="region of interest" description="Disordered" evidence="1">
    <location>
        <begin position="1"/>
        <end position="85"/>
    </location>
</feature>
<evidence type="ECO:0000256" key="1">
    <source>
        <dbReference type="SAM" id="MobiDB-lite"/>
    </source>
</evidence>
<comment type="caution">
    <text evidence="2">The sequence shown here is derived from an EMBL/GenBank/DDBJ whole genome shotgun (WGS) entry which is preliminary data.</text>
</comment>
<sequence>MSGSHLSSNTGALGSLQHKRPGSLALARSAKRQRTRSVPHAGSEANDETTRASSPLVGDSENFSIPSTISPSASSSASLPAPLPDDSITYGPHPWDNLHRGADVVIRTSASNTHYIVVSLQSILNPPYLFQVADFEHLPHTAEGLPIVTVDYPDQYLVPALHILYLTEIPSDCDLMNRHTLQGVLSCAIALGIKNPAALLPALGDFLSTEKNIGHGVLLVQRAGWGSGCKEAYAAALRLSQAKVDKLASVHEFATFRDDGAVGQYRRAAVDAATELIDISGDSLHINFDHDTDLCFYDTVGYTGHRATILMGDAQTRVPCAAYLPKMLRLLVKALEDRPAPETALELTRTKIMEQAIKCCEGCEEAIDGDLDGCTEDLERFAREFISAYKERLAMIPVRY</sequence>
<evidence type="ECO:0000313" key="2">
    <source>
        <dbReference type="EMBL" id="GJE98789.1"/>
    </source>
</evidence>
<proteinExistence type="predicted"/>
<dbReference type="Proteomes" id="UP000703269">
    <property type="component" value="Unassembled WGS sequence"/>
</dbReference>
<feature type="compositionally biased region" description="Low complexity" evidence="1">
    <location>
        <begin position="64"/>
        <end position="85"/>
    </location>
</feature>
<feature type="compositionally biased region" description="Polar residues" evidence="1">
    <location>
        <begin position="1"/>
        <end position="12"/>
    </location>
</feature>
<organism evidence="2 3">
    <name type="scientific">Phanerochaete sordida</name>
    <dbReference type="NCBI Taxonomy" id="48140"/>
    <lineage>
        <taxon>Eukaryota</taxon>
        <taxon>Fungi</taxon>
        <taxon>Dikarya</taxon>
        <taxon>Basidiomycota</taxon>
        <taxon>Agaricomycotina</taxon>
        <taxon>Agaricomycetes</taxon>
        <taxon>Polyporales</taxon>
        <taxon>Phanerochaetaceae</taxon>
        <taxon>Phanerochaete</taxon>
    </lineage>
</organism>
<accession>A0A9P3GR25</accession>
<protein>
    <submittedName>
        <fullName evidence="2">Uncharacterized protein</fullName>
    </submittedName>
</protein>
<keyword evidence="3" id="KW-1185">Reference proteome</keyword>
<reference evidence="2 3" key="1">
    <citation type="submission" date="2021-08" db="EMBL/GenBank/DDBJ databases">
        <title>Draft Genome Sequence of Phanerochaete sordida strain YK-624.</title>
        <authorList>
            <person name="Mori T."/>
            <person name="Dohra H."/>
            <person name="Suzuki T."/>
            <person name="Kawagishi H."/>
            <person name="Hirai H."/>
        </authorList>
    </citation>
    <scope>NUCLEOTIDE SEQUENCE [LARGE SCALE GENOMIC DNA]</scope>
    <source>
        <strain evidence="2 3">YK-624</strain>
    </source>
</reference>
<dbReference type="EMBL" id="BPQB01000094">
    <property type="protein sequence ID" value="GJE98789.1"/>
    <property type="molecule type" value="Genomic_DNA"/>
</dbReference>
<evidence type="ECO:0000313" key="3">
    <source>
        <dbReference type="Proteomes" id="UP000703269"/>
    </source>
</evidence>
<gene>
    <name evidence="2" type="ORF">PsYK624_150250</name>
</gene>